<sequence length="183" mass="20452">MEIALGIVNAVSWPVCILWLAYLFRPEIRAVFTRVSSLKFKEFEASFSEELSKTEETLAKLEDSIGPTLPKAPSTPPELRQLERIAEVSPRAAIIEAWRLIELAAGQSGFVQGATIPRINVAMFINSLIREGKIPVDSEATFEKLRELRNQAAHSSDFFITPSDAHRYLRLAARACQLISEPI</sequence>
<dbReference type="RefSeq" id="WP_049586846.1">
    <property type="nucleotide sequence ID" value="NC_002947.4"/>
</dbReference>
<accession>A0A140FW37</accession>
<dbReference type="EMBL" id="AE015451">
    <property type="protein sequence ID" value="AMM02820.1"/>
    <property type="molecule type" value="Genomic_DNA"/>
</dbReference>
<feature type="transmembrane region" description="Helical" evidence="1">
    <location>
        <begin position="6"/>
        <end position="24"/>
    </location>
</feature>
<gene>
    <name evidence="3" type="ordered locus">PP_5483</name>
</gene>
<name>A0A140FW37_PSEPK</name>
<dbReference type="BioCyc" id="PPUT160488:G1G01-2034-MONOMER"/>
<dbReference type="InterPro" id="IPR025285">
    <property type="entry name" value="DUF4145"/>
</dbReference>
<reference evidence="3 4" key="1">
    <citation type="journal article" date="2002" name="Environ. Microbiol.">
        <title>Complete genome sequence and comparative analysis of the metabolically versatile Pseudomonas putida KT2440.</title>
        <authorList>
            <person name="Nelson K.E."/>
            <person name="Weinel C."/>
            <person name="Paulsen I.T."/>
            <person name="Dodson R.J."/>
            <person name="Hilbert H."/>
            <person name="Martins dos Santos V.A."/>
            <person name="Fouts D.E."/>
            <person name="Gill S.R."/>
            <person name="Pop M."/>
            <person name="Holmes M."/>
            <person name="Brinkac L."/>
            <person name="Beanan M."/>
            <person name="DeBoy R.T."/>
            <person name="Daugherty S."/>
            <person name="Kolonay J."/>
            <person name="Madupu R."/>
            <person name="Nelson W."/>
            <person name="White O."/>
            <person name="Peterson J."/>
            <person name="Khouri H."/>
            <person name="Hance I."/>
            <person name="Chris Lee P."/>
            <person name="Holtzapple E."/>
            <person name="Scanlan D."/>
            <person name="Tran K."/>
            <person name="Moazzez A."/>
            <person name="Utterback T."/>
            <person name="Rizzo M."/>
            <person name="Lee K."/>
            <person name="Kosack D."/>
            <person name="Moestl D."/>
            <person name="Wedler H."/>
            <person name="Lauber J."/>
            <person name="Stjepandic D."/>
            <person name="Hoheisel J."/>
            <person name="Straetz M."/>
            <person name="Heim S."/>
            <person name="Kiewitz C."/>
            <person name="Eisen J.A."/>
            <person name="Timmis K.N."/>
            <person name="Dusterhoft A."/>
            <person name="Tummler B."/>
            <person name="Fraser C.M."/>
        </authorList>
    </citation>
    <scope>NUCLEOTIDE SEQUENCE [LARGE SCALE GENOMIC DNA]</scope>
    <source>
        <strain evidence="4">ATCC 47054 / DSM 6125 / CFBP 8728 / NCIMB 11950 / KT2440</strain>
    </source>
</reference>
<dbReference type="KEGG" id="ppu:PP_5483"/>
<protein>
    <recommendedName>
        <fullName evidence="2">DUF4145 domain-containing protein</fullName>
    </recommendedName>
</protein>
<dbReference type="AlphaFoldDB" id="A0A140FW37"/>
<keyword evidence="4" id="KW-1185">Reference proteome</keyword>
<keyword evidence="1" id="KW-0472">Membrane</keyword>
<evidence type="ECO:0000256" key="1">
    <source>
        <dbReference type="SAM" id="Phobius"/>
    </source>
</evidence>
<proteinExistence type="predicted"/>
<reference evidence="3 4" key="2">
    <citation type="journal article" date="2016" name="Environ. Microbiol.">
        <title>The revisited genome of Pseudomonas putida KT2440 enlightens its value as a robust metabolic chassis.</title>
        <authorList>
            <person name="Belda E."/>
            <person name="van Heck R.G."/>
            <person name="Lopez-Sanchez M.J."/>
            <person name="Cruveiller S."/>
            <person name="Barbe V."/>
            <person name="Fraser C."/>
            <person name="Klenk H.P."/>
            <person name="Petersen J."/>
            <person name="Morgat A."/>
            <person name="Nikel P.I."/>
            <person name="Vallenet D."/>
            <person name="Rouy Z."/>
            <person name="Sekowska A."/>
            <person name="Martins Dos Santos V.A."/>
            <person name="de Lorenzo V."/>
            <person name="Danchin A."/>
            <person name="Medigue C."/>
        </authorList>
    </citation>
    <scope>NUCLEOTIDE SEQUENCE [LARGE SCALE GENOMIC DNA]</scope>
    <source>
        <strain evidence="4">ATCC 47054 / DSM 6125 / CFBP 8728 / NCIMB 11950 / KT2440</strain>
    </source>
</reference>
<dbReference type="OrthoDB" id="7840545at2"/>
<evidence type="ECO:0000313" key="4">
    <source>
        <dbReference type="Proteomes" id="UP000000556"/>
    </source>
</evidence>
<dbReference type="Pfam" id="PF13643">
    <property type="entry name" value="DUF4145"/>
    <property type="match status" value="1"/>
</dbReference>
<keyword evidence="1" id="KW-0812">Transmembrane</keyword>
<feature type="domain" description="DUF4145" evidence="2">
    <location>
        <begin position="82"/>
        <end position="167"/>
    </location>
</feature>
<organism evidence="3 4">
    <name type="scientific">Pseudomonas putida (strain ATCC 47054 / DSM 6125 / CFBP 8728 / NCIMB 11950 / KT2440)</name>
    <dbReference type="NCBI Taxonomy" id="160488"/>
    <lineage>
        <taxon>Bacteria</taxon>
        <taxon>Pseudomonadati</taxon>
        <taxon>Pseudomonadota</taxon>
        <taxon>Gammaproteobacteria</taxon>
        <taxon>Pseudomonadales</taxon>
        <taxon>Pseudomonadaceae</taxon>
        <taxon>Pseudomonas</taxon>
    </lineage>
</organism>
<evidence type="ECO:0000259" key="2">
    <source>
        <dbReference type="Pfam" id="PF13643"/>
    </source>
</evidence>
<dbReference type="Proteomes" id="UP000000556">
    <property type="component" value="Chromosome"/>
</dbReference>
<evidence type="ECO:0000313" key="3">
    <source>
        <dbReference type="EMBL" id="AMM02820.1"/>
    </source>
</evidence>
<keyword evidence="1" id="KW-1133">Transmembrane helix</keyword>